<dbReference type="PANTHER" id="PTHR21299:SF2">
    <property type="entry name" value="CYTIDYLATE KINASE"/>
    <property type="match status" value="1"/>
</dbReference>
<evidence type="ECO:0000256" key="2">
    <source>
        <dbReference type="ARBA" id="ARBA00022679"/>
    </source>
</evidence>
<dbReference type="GO" id="GO:0005524">
    <property type="term" value="F:ATP binding"/>
    <property type="evidence" value="ECO:0007669"/>
    <property type="project" value="UniProtKB-UniRule"/>
</dbReference>
<evidence type="ECO:0000256" key="5">
    <source>
        <dbReference type="ARBA" id="ARBA00022840"/>
    </source>
</evidence>
<reference evidence="10 11" key="1">
    <citation type="submission" date="2017-11" db="EMBL/GenBank/DDBJ databases">
        <title>Genome sequencing of Prevotella intermedia KCOM 1653.</title>
        <authorList>
            <person name="Kook J.-K."/>
            <person name="Park S.-N."/>
            <person name="Lim Y.K."/>
        </authorList>
    </citation>
    <scope>NUCLEOTIDE SEQUENCE [LARGE SCALE GENOMIC DNA]</scope>
    <source>
        <strain evidence="10 11">KCOM 1653</strain>
    </source>
</reference>
<comment type="catalytic activity">
    <reaction evidence="7 8">
        <text>CMP + ATP = CDP + ADP</text>
        <dbReference type="Rhea" id="RHEA:11600"/>
        <dbReference type="ChEBI" id="CHEBI:30616"/>
        <dbReference type="ChEBI" id="CHEBI:58069"/>
        <dbReference type="ChEBI" id="CHEBI:60377"/>
        <dbReference type="ChEBI" id="CHEBI:456216"/>
        <dbReference type="EC" id="2.7.4.25"/>
    </reaction>
</comment>
<evidence type="ECO:0000256" key="3">
    <source>
        <dbReference type="ARBA" id="ARBA00022741"/>
    </source>
</evidence>
<organism evidence="10 11">
    <name type="scientific">Prevotella intermedia</name>
    <dbReference type="NCBI Taxonomy" id="28131"/>
    <lineage>
        <taxon>Bacteria</taxon>
        <taxon>Pseudomonadati</taxon>
        <taxon>Bacteroidota</taxon>
        <taxon>Bacteroidia</taxon>
        <taxon>Bacteroidales</taxon>
        <taxon>Prevotellaceae</taxon>
        <taxon>Prevotella</taxon>
    </lineage>
</organism>
<gene>
    <name evidence="8" type="primary">cmk</name>
    <name evidence="10" type="ORF">CTI18_12245</name>
</gene>
<dbReference type="NCBIfam" id="TIGR00017">
    <property type="entry name" value="cmk"/>
    <property type="match status" value="1"/>
</dbReference>
<dbReference type="GO" id="GO:0006220">
    <property type="term" value="P:pyrimidine nucleotide metabolic process"/>
    <property type="evidence" value="ECO:0007669"/>
    <property type="project" value="UniProtKB-UniRule"/>
</dbReference>
<dbReference type="Gene3D" id="3.40.50.300">
    <property type="entry name" value="P-loop containing nucleotide triphosphate hydrolases"/>
    <property type="match status" value="1"/>
</dbReference>
<keyword evidence="8" id="KW-0963">Cytoplasm</keyword>
<comment type="subcellular location">
    <subcellularLocation>
        <location evidence="8">Cytoplasm</location>
    </subcellularLocation>
</comment>
<evidence type="ECO:0000256" key="4">
    <source>
        <dbReference type="ARBA" id="ARBA00022777"/>
    </source>
</evidence>
<keyword evidence="2 8" id="KW-0808">Transferase</keyword>
<comment type="catalytic activity">
    <reaction evidence="6 8">
        <text>dCMP + ATP = dCDP + ADP</text>
        <dbReference type="Rhea" id="RHEA:25094"/>
        <dbReference type="ChEBI" id="CHEBI:30616"/>
        <dbReference type="ChEBI" id="CHEBI:57566"/>
        <dbReference type="ChEBI" id="CHEBI:58593"/>
        <dbReference type="ChEBI" id="CHEBI:456216"/>
        <dbReference type="EC" id="2.7.4.25"/>
    </reaction>
</comment>
<dbReference type="InterPro" id="IPR003136">
    <property type="entry name" value="Cytidylate_kin"/>
</dbReference>
<dbReference type="Proteomes" id="UP000230046">
    <property type="component" value="Unassembled WGS sequence"/>
</dbReference>
<dbReference type="InterPro" id="IPR011994">
    <property type="entry name" value="Cytidylate_kinase_dom"/>
</dbReference>
<dbReference type="PANTHER" id="PTHR21299">
    <property type="entry name" value="CYTIDYLATE KINASE/PANTOATE-BETA-ALANINE LIGASE"/>
    <property type="match status" value="1"/>
</dbReference>
<comment type="caution">
    <text evidence="10">The sequence shown here is derived from an EMBL/GenBank/DDBJ whole genome shotgun (WGS) entry which is preliminary data.</text>
</comment>
<dbReference type="InterPro" id="IPR027417">
    <property type="entry name" value="P-loop_NTPase"/>
</dbReference>
<accession>A0A2G8I840</accession>
<evidence type="ECO:0000256" key="7">
    <source>
        <dbReference type="ARBA" id="ARBA00048478"/>
    </source>
</evidence>
<sequence length="230" mass="25893">MKKITIAIDGFSSCGKSTMAKDLARELGYVYVDTGAMYRCVTLYALRHGLFRADGTINLPQLEAEIPNINISFKLNKETGRPDTYLNNENVESEIRTMEVSSHVSPIAAVPFVRAALVAQQQKMGEDKGIVMDGRDVGTVVFPNAELKIFVTASAEVRAQRRYDELKAKGMEADFDEILENVKQRDYIDSHREVSPMRKADDAIELDNSHISIAEQKQWLIEQYKRVCGE</sequence>
<evidence type="ECO:0000256" key="6">
    <source>
        <dbReference type="ARBA" id="ARBA00047615"/>
    </source>
</evidence>
<dbReference type="HAMAP" id="MF_00238">
    <property type="entry name" value="Cytidyl_kinase_type1"/>
    <property type="match status" value="1"/>
</dbReference>
<dbReference type="AlphaFoldDB" id="A0A2G8I840"/>
<dbReference type="EMBL" id="PEKN01000002">
    <property type="protein sequence ID" value="PIK19650.1"/>
    <property type="molecule type" value="Genomic_DNA"/>
</dbReference>
<evidence type="ECO:0000256" key="8">
    <source>
        <dbReference type="HAMAP-Rule" id="MF_00238"/>
    </source>
</evidence>
<keyword evidence="3 8" id="KW-0547">Nucleotide-binding</keyword>
<feature type="domain" description="Cytidylate kinase" evidence="9">
    <location>
        <begin position="6"/>
        <end position="224"/>
    </location>
</feature>
<comment type="similarity">
    <text evidence="1 8">Belongs to the cytidylate kinase family. Type 1 subfamily.</text>
</comment>
<dbReference type="Pfam" id="PF02224">
    <property type="entry name" value="Cytidylate_kin"/>
    <property type="match status" value="1"/>
</dbReference>
<evidence type="ECO:0000259" key="9">
    <source>
        <dbReference type="Pfam" id="PF02224"/>
    </source>
</evidence>
<protein>
    <recommendedName>
        <fullName evidence="8">Cytidylate kinase</fullName>
        <shortName evidence="8">CK</shortName>
        <ecNumber evidence="8">2.7.4.25</ecNumber>
    </recommendedName>
    <alternativeName>
        <fullName evidence="8">Cytidine monophosphate kinase</fullName>
        <shortName evidence="8">CMP kinase</shortName>
    </alternativeName>
</protein>
<evidence type="ECO:0000313" key="11">
    <source>
        <dbReference type="Proteomes" id="UP000230046"/>
    </source>
</evidence>
<keyword evidence="4 8" id="KW-0418">Kinase</keyword>
<dbReference type="GO" id="GO:0005829">
    <property type="term" value="C:cytosol"/>
    <property type="evidence" value="ECO:0007669"/>
    <property type="project" value="TreeGrafter"/>
</dbReference>
<feature type="binding site" evidence="8">
    <location>
        <begin position="10"/>
        <end position="18"/>
    </location>
    <ligand>
        <name>ATP</name>
        <dbReference type="ChEBI" id="CHEBI:30616"/>
    </ligand>
</feature>
<dbReference type="EC" id="2.7.4.25" evidence="8"/>
<dbReference type="GO" id="GO:0015949">
    <property type="term" value="P:nucleobase-containing small molecule interconversion"/>
    <property type="evidence" value="ECO:0007669"/>
    <property type="project" value="TreeGrafter"/>
</dbReference>
<dbReference type="SUPFAM" id="SSF52540">
    <property type="entry name" value="P-loop containing nucleoside triphosphate hydrolases"/>
    <property type="match status" value="1"/>
</dbReference>
<dbReference type="GO" id="GO:0036430">
    <property type="term" value="F:CMP kinase activity"/>
    <property type="evidence" value="ECO:0007669"/>
    <property type="project" value="RHEA"/>
</dbReference>
<name>A0A2G8I840_PREIN</name>
<dbReference type="GO" id="GO:0036431">
    <property type="term" value="F:dCMP kinase activity"/>
    <property type="evidence" value="ECO:0007669"/>
    <property type="project" value="InterPro"/>
</dbReference>
<dbReference type="RefSeq" id="WP_099836948.1">
    <property type="nucleotide sequence ID" value="NZ_PEKN01000002.1"/>
</dbReference>
<evidence type="ECO:0000256" key="1">
    <source>
        <dbReference type="ARBA" id="ARBA00009427"/>
    </source>
</evidence>
<keyword evidence="5 8" id="KW-0067">ATP-binding</keyword>
<proteinExistence type="inferred from homology"/>
<dbReference type="CDD" id="cd02020">
    <property type="entry name" value="CMPK"/>
    <property type="match status" value="1"/>
</dbReference>
<evidence type="ECO:0000313" key="10">
    <source>
        <dbReference type="EMBL" id="PIK19650.1"/>
    </source>
</evidence>